<dbReference type="Proteomes" id="UP000525652">
    <property type="component" value="Unassembled WGS sequence"/>
</dbReference>
<dbReference type="Pfam" id="PF02518">
    <property type="entry name" value="HATPase_c"/>
    <property type="match status" value="1"/>
</dbReference>
<dbReference type="Pfam" id="PF00672">
    <property type="entry name" value="HAMP"/>
    <property type="match status" value="1"/>
</dbReference>
<dbReference type="Gene3D" id="1.10.287.130">
    <property type="match status" value="1"/>
</dbReference>
<dbReference type="CDD" id="cd06225">
    <property type="entry name" value="HAMP"/>
    <property type="match status" value="1"/>
</dbReference>
<proteinExistence type="predicted"/>
<dbReference type="FunFam" id="3.30.565.10:FF:000010">
    <property type="entry name" value="Sensor histidine kinase RcsC"/>
    <property type="match status" value="1"/>
</dbReference>
<feature type="modified residue" description="4-aspartylphosphate" evidence="7">
    <location>
        <position position="710"/>
    </location>
</feature>
<dbReference type="PROSITE" id="PS50885">
    <property type="entry name" value="HAMP"/>
    <property type="match status" value="1"/>
</dbReference>
<evidence type="ECO:0000256" key="3">
    <source>
        <dbReference type="ARBA" id="ARBA00012438"/>
    </source>
</evidence>
<dbReference type="PROSITE" id="PS50109">
    <property type="entry name" value="HIS_KIN"/>
    <property type="match status" value="1"/>
</dbReference>
<dbReference type="EC" id="2.7.13.3" evidence="3"/>
<keyword evidence="5" id="KW-0808">Transferase</keyword>
<dbReference type="SUPFAM" id="SSF158472">
    <property type="entry name" value="HAMP domain-like"/>
    <property type="match status" value="1"/>
</dbReference>
<feature type="domain" description="Response regulatory" evidence="11">
    <location>
        <begin position="660"/>
        <end position="781"/>
    </location>
</feature>
<keyword evidence="9" id="KW-0472">Membrane</keyword>
<reference evidence="13 14" key="1">
    <citation type="submission" date="2020-07" db="EMBL/GenBank/DDBJ databases">
        <authorList>
            <person name="Feng X."/>
        </authorList>
    </citation>
    <scope>NUCLEOTIDE SEQUENCE [LARGE SCALE GENOMIC DNA]</scope>
    <source>
        <strain evidence="13 14">JCM14086</strain>
    </source>
</reference>
<evidence type="ECO:0000259" key="10">
    <source>
        <dbReference type="PROSITE" id="PS50109"/>
    </source>
</evidence>
<evidence type="ECO:0000256" key="7">
    <source>
        <dbReference type="PROSITE-ProRule" id="PRU00169"/>
    </source>
</evidence>
<accession>A0A7X1AYX0</accession>
<evidence type="ECO:0000256" key="6">
    <source>
        <dbReference type="ARBA" id="ARBA00022777"/>
    </source>
</evidence>
<feature type="transmembrane region" description="Helical" evidence="9">
    <location>
        <begin position="297"/>
        <end position="325"/>
    </location>
</feature>
<dbReference type="InterPro" id="IPR036097">
    <property type="entry name" value="HisK_dim/P_sf"/>
</dbReference>
<dbReference type="InterPro" id="IPR005467">
    <property type="entry name" value="His_kinase_dom"/>
</dbReference>
<evidence type="ECO:0000256" key="2">
    <source>
        <dbReference type="ARBA" id="ARBA00004370"/>
    </source>
</evidence>
<gene>
    <name evidence="13" type="ORF">H5P30_11075</name>
</gene>
<dbReference type="Pfam" id="PF00072">
    <property type="entry name" value="Response_reg"/>
    <property type="match status" value="1"/>
</dbReference>
<dbReference type="InterPro" id="IPR003661">
    <property type="entry name" value="HisK_dim/P_dom"/>
</dbReference>
<protein>
    <recommendedName>
        <fullName evidence="3">histidine kinase</fullName>
        <ecNumber evidence="3">2.7.13.3</ecNumber>
    </recommendedName>
</protein>
<evidence type="ECO:0000256" key="5">
    <source>
        <dbReference type="ARBA" id="ARBA00022679"/>
    </source>
</evidence>
<dbReference type="Gene3D" id="3.40.50.2300">
    <property type="match status" value="1"/>
</dbReference>
<dbReference type="InterPro" id="IPR011006">
    <property type="entry name" value="CheY-like_superfamily"/>
</dbReference>
<dbReference type="Pfam" id="PF00512">
    <property type="entry name" value="HisKA"/>
    <property type="match status" value="1"/>
</dbReference>
<dbReference type="CDD" id="cd00082">
    <property type="entry name" value="HisKA"/>
    <property type="match status" value="1"/>
</dbReference>
<dbReference type="PANTHER" id="PTHR43047:SF78">
    <property type="entry name" value="SENSORY_REGULATORY PROTEIN RPFC"/>
    <property type="match status" value="1"/>
</dbReference>
<evidence type="ECO:0000256" key="9">
    <source>
        <dbReference type="SAM" id="Phobius"/>
    </source>
</evidence>
<keyword evidence="9" id="KW-1133">Transmembrane helix</keyword>
<dbReference type="CDD" id="cd16922">
    <property type="entry name" value="HATPase_EvgS-ArcB-TorS-like"/>
    <property type="match status" value="1"/>
</dbReference>
<feature type="domain" description="Histidine kinase" evidence="10">
    <location>
        <begin position="412"/>
        <end position="633"/>
    </location>
</feature>
<feature type="coiled-coil region" evidence="8">
    <location>
        <begin position="368"/>
        <end position="405"/>
    </location>
</feature>
<dbReference type="SUPFAM" id="SSF52172">
    <property type="entry name" value="CheY-like"/>
    <property type="match status" value="1"/>
</dbReference>
<dbReference type="Gene3D" id="6.10.340.10">
    <property type="match status" value="1"/>
</dbReference>
<evidence type="ECO:0000313" key="13">
    <source>
        <dbReference type="EMBL" id="MBC2602319.1"/>
    </source>
</evidence>
<dbReference type="InterPro" id="IPR004358">
    <property type="entry name" value="Sig_transdc_His_kin-like_C"/>
</dbReference>
<dbReference type="GO" id="GO:0000155">
    <property type="term" value="F:phosphorelay sensor kinase activity"/>
    <property type="evidence" value="ECO:0007669"/>
    <property type="project" value="InterPro"/>
</dbReference>
<dbReference type="RefSeq" id="WP_185693009.1">
    <property type="nucleotide sequence ID" value="NZ_JACHVA010000086.1"/>
</dbReference>
<dbReference type="GO" id="GO:0016020">
    <property type="term" value="C:membrane"/>
    <property type="evidence" value="ECO:0007669"/>
    <property type="project" value="UniProtKB-SubCell"/>
</dbReference>
<evidence type="ECO:0000256" key="4">
    <source>
        <dbReference type="ARBA" id="ARBA00022553"/>
    </source>
</evidence>
<dbReference type="SUPFAM" id="SSF55874">
    <property type="entry name" value="ATPase domain of HSP90 chaperone/DNA topoisomerase II/histidine kinase"/>
    <property type="match status" value="1"/>
</dbReference>
<dbReference type="InterPro" id="IPR003594">
    <property type="entry name" value="HATPase_dom"/>
</dbReference>
<keyword evidence="8" id="KW-0175">Coiled coil</keyword>
<dbReference type="InterPro" id="IPR001789">
    <property type="entry name" value="Sig_transdc_resp-reg_receiver"/>
</dbReference>
<dbReference type="InterPro" id="IPR036890">
    <property type="entry name" value="HATPase_C_sf"/>
</dbReference>
<dbReference type="PROSITE" id="PS50110">
    <property type="entry name" value="RESPONSE_REGULATORY"/>
    <property type="match status" value="1"/>
</dbReference>
<dbReference type="AlphaFoldDB" id="A0A7X1AYX0"/>
<dbReference type="PANTHER" id="PTHR43047">
    <property type="entry name" value="TWO-COMPONENT HISTIDINE PROTEIN KINASE"/>
    <property type="match status" value="1"/>
</dbReference>
<dbReference type="SMART" id="SM00387">
    <property type="entry name" value="HATPase_c"/>
    <property type="match status" value="1"/>
</dbReference>
<dbReference type="SUPFAM" id="SSF47384">
    <property type="entry name" value="Homodimeric domain of signal transducing histidine kinase"/>
    <property type="match status" value="1"/>
</dbReference>
<dbReference type="CDD" id="cd17546">
    <property type="entry name" value="REC_hyHK_CKI1_RcsC-like"/>
    <property type="match status" value="1"/>
</dbReference>
<dbReference type="EMBL" id="JACHVA010000086">
    <property type="protein sequence ID" value="MBC2602319.1"/>
    <property type="molecule type" value="Genomic_DNA"/>
</dbReference>
<sequence>MRLPNRVVLRLLLAFFSVLSLAAILLVIQTRSIVRTEILNRAIAYHQEIVNVESAHLSARTQQAALQALRLSHRGELRDYLKDLKSPDKVDRAQRRMQSFLERNPEFSSAAIIGLDFRIRMIMSQGSEAPYREEVSSDLFEKGLDPLNAMAKIPVFVESSTALGSSQESVLRLTAPIFDENDLTIGILALDLDLDDILRTLNPDTKEAHFFVIDEEADILLEHLPETEGRKSRTAVEILSSAELRELSRSRQGNMITSRNGGYLVSHSRLDPHLATGVDATLVQVIPLDSIFRPIHLLLGAISVTVIAILGFAMCIVAVLAYRIIRPIGRLSHEMIAYNPGEIPTLRKRDVTRKDEIGRLFSSFEFMAQELNESFNQIQEQMTALQEKNEELKKKTREAEELARAKSDFLAVMSHEIRTPINAIVGFSQLLEEDADPDERDHCTKRIMENSERLLFLVENILDFTRIQGGRVKIAEEEFNPALELEALSDNFRTRIDSNKVSITLEMGLELDQLVIGDSDRIRQILSNLMENALKFTLVGEIRIRGELFPLGGGDHRLEVQVADTGLGIPPENLKSIFLPFEQVDHGLRRKFEGSGLGLAICKRLAELMGGSLEVESTVGKGSTFTLSLPLRESSEPSVLPAELQNRFSIQNKIPSLPIDFLIVEDDSNNAEVLQKFLKKAGAKSVNIAHDRREAEEKLRMKSYGMILMDLHLGEESGLDIIRSVRADTFSSQNRNDVPIVAITAYALDEIRDSCLTEKVNAFITKPFSTTELSETLVTLAKSSPST</sequence>
<feature type="domain" description="HAMP" evidence="12">
    <location>
        <begin position="322"/>
        <end position="376"/>
    </location>
</feature>
<evidence type="ECO:0000259" key="11">
    <source>
        <dbReference type="PROSITE" id="PS50110"/>
    </source>
</evidence>
<organism evidence="13 14">
    <name type="scientific">Puniceicoccus vermicola</name>
    <dbReference type="NCBI Taxonomy" id="388746"/>
    <lineage>
        <taxon>Bacteria</taxon>
        <taxon>Pseudomonadati</taxon>
        <taxon>Verrucomicrobiota</taxon>
        <taxon>Opitutia</taxon>
        <taxon>Puniceicoccales</taxon>
        <taxon>Puniceicoccaceae</taxon>
        <taxon>Puniceicoccus</taxon>
    </lineage>
</organism>
<dbReference type="SMART" id="SM00448">
    <property type="entry name" value="REC"/>
    <property type="match status" value="1"/>
</dbReference>
<keyword evidence="9" id="KW-0812">Transmembrane</keyword>
<keyword evidence="6" id="KW-0418">Kinase</keyword>
<dbReference type="Gene3D" id="3.30.565.10">
    <property type="entry name" value="Histidine kinase-like ATPase, C-terminal domain"/>
    <property type="match status" value="1"/>
</dbReference>
<dbReference type="PRINTS" id="PR00344">
    <property type="entry name" value="BCTRLSENSOR"/>
</dbReference>
<evidence type="ECO:0000259" key="12">
    <source>
        <dbReference type="PROSITE" id="PS50885"/>
    </source>
</evidence>
<name>A0A7X1AYX0_9BACT</name>
<comment type="subcellular location">
    <subcellularLocation>
        <location evidence="2">Membrane</location>
    </subcellularLocation>
</comment>
<keyword evidence="14" id="KW-1185">Reference proteome</keyword>
<dbReference type="InterPro" id="IPR003660">
    <property type="entry name" value="HAMP_dom"/>
</dbReference>
<evidence type="ECO:0000256" key="8">
    <source>
        <dbReference type="SAM" id="Coils"/>
    </source>
</evidence>
<dbReference type="SMART" id="SM00388">
    <property type="entry name" value="HisKA"/>
    <property type="match status" value="1"/>
</dbReference>
<evidence type="ECO:0000256" key="1">
    <source>
        <dbReference type="ARBA" id="ARBA00000085"/>
    </source>
</evidence>
<keyword evidence="4 7" id="KW-0597">Phosphoprotein</keyword>
<evidence type="ECO:0000313" key="14">
    <source>
        <dbReference type="Proteomes" id="UP000525652"/>
    </source>
</evidence>
<comment type="catalytic activity">
    <reaction evidence="1">
        <text>ATP + protein L-histidine = ADP + protein N-phospho-L-histidine.</text>
        <dbReference type="EC" id="2.7.13.3"/>
    </reaction>
</comment>
<comment type="caution">
    <text evidence="13">The sequence shown here is derived from an EMBL/GenBank/DDBJ whole genome shotgun (WGS) entry which is preliminary data.</text>
</comment>